<proteinExistence type="predicted"/>
<feature type="compositionally biased region" description="Polar residues" evidence="1">
    <location>
        <begin position="38"/>
        <end position="52"/>
    </location>
</feature>
<organism evidence="2">
    <name type="scientific">uncultured marine bacterium Ant4D5</name>
    <dbReference type="NCBI Taxonomy" id="360428"/>
    <lineage>
        <taxon>Bacteria</taxon>
        <taxon>environmental samples</taxon>
    </lineage>
</organism>
<reference evidence="2" key="1">
    <citation type="journal article" date="2006" name="Appl. Environ. Microbiol.">
        <title>Comparative genomics of DNA fragments from six Antarctic marine planktonic bacteria.</title>
        <authorList>
            <person name="Grzymski J.J."/>
            <person name="Carter B.J."/>
            <person name="DeLong E.F."/>
            <person name="Feldman R.A."/>
            <person name="Ghadiri A."/>
            <person name="Murray A.E."/>
        </authorList>
    </citation>
    <scope>NUCLEOTIDE SEQUENCE</scope>
</reference>
<protein>
    <submittedName>
        <fullName evidence="2">Uncharacterized protein</fullName>
    </submittedName>
</protein>
<accession>Q2PXY5</accession>
<name>Q2PXY5_9BACT</name>
<feature type="region of interest" description="Disordered" evidence="1">
    <location>
        <begin position="25"/>
        <end position="52"/>
    </location>
</feature>
<evidence type="ECO:0000313" key="2">
    <source>
        <dbReference type="EMBL" id="ABC25442.1"/>
    </source>
</evidence>
<dbReference type="AlphaFoldDB" id="Q2PXY5"/>
<dbReference type="EMBL" id="DQ295242">
    <property type="protein sequence ID" value="ABC25442.1"/>
    <property type="molecule type" value="Genomic_DNA"/>
</dbReference>
<sequence length="130" mass="14712">MEVGGDRGRQGVLHKRFFKIPEGARGERVSLRREYQRPRTQPNRGLRTLSEQDASSLHGHAAFALPHLPRYAIQEEQDALQDGERRDFICVQSGTQKLVASENLPAELAARFKAGIPLVRFLHKTLNVPF</sequence>
<evidence type="ECO:0000256" key="1">
    <source>
        <dbReference type="SAM" id="MobiDB-lite"/>
    </source>
</evidence>
<feature type="compositionally biased region" description="Basic and acidic residues" evidence="1">
    <location>
        <begin position="25"/>
        <end position="37"/>
    </location>
</feature>